<evidence type="ECO:0000313" key="11">
    <source>
        <dbReference type="EMBL" id="KAK9144970.1"/>
    </source>
</evidence>
<dbReference type="InterPro" id="IPR005829">
    <property type="entry name" value="Sugar_transporter_CS"/>
</dbReference>
<feature type="transmembrane region" description="Helical" evidence="9">
    <location>
        <begin position="119"/>
        <end position="139"/>
    </location>
</feature>
<keyword evidence="6" id="KW-0769">Symport</keyword>
<evidence type="ECO:0000256" key="5">
    <source>
        <dbReference type="ARBA" id="ARBA00022692"/>
    </source>
</evidence>
<feature type="transmembrane region" description="Helical" evidence="9">
    <location>
        <begin position="61"/>
        <end position="80"/>
    </location>
</feature>
<feature type="transmembrane region" description="Helical" evidence="9">
    <location>
        <begin position="314"/>
        <end position="333"/>
    </location>
</feature>
<comment type="similarity">
    <text evidence="2">Belongs to the major facilitator superfamily. Sugar transporter (TC 2.A.1.1) family.</text>
</comment>
<dbReference type="GO" id="GO:0016020">
    <property type="term" value="C:membrane"/>
    <property type="evidence" value="ECO:0007669"/>
    <property type="project" value="UniProtKB-SubCell"/>
</dbReference>
<dbReference type="GO" id="GO:0015293">
    <property type="term" value="F:symporter activity"/>
    <property type="evidence" value="ECO:0007669"/>
    <property type="project" value="UniProtKB-KW"/>
</dbReference>
<evidence type="ECO:0000256" key="8">
    <source>
        <dbReference type="ARBA" id="ARBA00023136"/>
    </source>
</evidence>
<dbReference type="SUPFAM" id="SSF103473">
    <property type="entry name" value="MFS general substrate transporter"/>
    <property type="match status" value="1"/>
</dbReference>
<evidence type="ECO:0000256" key="4">
    <source>
        <dbReference type="ARBA" id="ARBA00022597"/>
    </source>
</evidence>
<keyword evidence="12" id="KW-1185">Reference proteome</keyword>
<comment type="subcellular location">
    <subcellularLocation>
        <location evidence="1">Membrane</location>
        <topology evidence="1">Multi-pass membrane protein</topology>
    </subcellularLocation>
</comment>
<dbReference type="AlphaFoldDB" id="A0AAP0PKM1"/>
<dbReference type="GO" id="GO:0015144">
    <property type="term" value="F:carbohydrate transmembrane transporter activity"/>
    <property type="evidence" value="ECO:0007669"/>
    <property type="project" value="InterPro"/>
</dbReference>
<proteinExistence type="inferred from homology"/>
<dbReference type="InterPro" id="IPR005828">
    <property type="entry name" value="MFS_sugar_transport-like"/>
</dbReference>
<keyword evidence="4" id="KW-0762">Sugar transport</keyword>
<dbReference type="PROSITE" id="PS00217">
    <property type="entry name" value="SUGAR_TRANSPORT_2"/>
    <property type="match status" value="1"/>
</dbReference>
<evidence type="ECO:0000256" key="9">
    <source>
        <dbReference type="SAM" id="Phobius"/>
    </source>
</evidence>
<feature type="transmembrane region" description="Helical" evidence="9">
    <location>
        <begin position="92"/>
        <end position="113"/>
    </location>
</feature>
<keyword evidence="3" id="KW-0813">Transport</keyword>
<dbReference type="InterPro" id="IPR003663">
    <property type="entry name" value="Sugar/inositol_transpt"/>
</dbReference>
<feature type="transmembrane region" description="Helical" evidence="9">
    <location>
        <begin position="252"/>
        <end position="275"/>
    </location>
</feature>
<accession>A0AAP0PKM1</accession>
<dbReference type="PROSITE" id="PS50850">
    <property type="entry name" value="MFS"/>
    <property type="match status" value="1"/>
</dbReference>
<dbReference type="PRINTS" id="PR00171">
    <property type="entry name" value="SUGRTRNSPORT"/>
</dbReference>
<sequence length="372" mass="40939">MAGDGGGIASSSNKYNPTMLVFLASLVTACGGLMLGYDIGITREVISMPSFLKSFSVLSTNQLTTLFTSSFYLAVLLVQYPASIATSNFGRNFSIIIGATTFVSAAFPSAAATNVASLIYGRLLLGVGAGFVIQEAPLYISEMAPPKDRGILNTLFPFMINIGILLANLVNYSTNKIKGGWGWRLSLGLAAVPAAIVALLECEKESSMLRGTDNILEEYRDLREACINASKANSNNNNKCVLIFQRTFKPQLVIAFLVPIFQHFTGINAIILNALFLFQTRSNEHGIINAAINLLMSFVIGQVFLRYAAKLIHLFYIFAFFVLCMTLFVAYFLPETKGDSIEDMQKEWSQHWFLRRFVLLEGSYHQSTGNTR</sequence>
<dbReference type="Proteomes" id="UP001417504">
    <property type="component" value="Unassembled WGS sequence"/>
</dbReference>
<evidence type="ECO:0000256" key="7">
    <source>
        <dbReference type="ARBA" id="ARBA00022989"/>
    </source>
</evidence>
<feature type="transmembrane region" description="Helical" evidence="9">
    <location>
        <begin position="151"/>
        <end position="169"/>
    </location>
</feature>
<evidence type="ECO:0000256" key="3">
    <source>
        <dbReference type="ARBA" id="ARBA00022448"/>
    </source>
</evidence>
<gene>
    <name evidence="11" type="ORF">Sjap_004873</name>
</gene>
<evidence type="ECO:0000313" key="12">
    <source>
        <dbReference type="Proteomes" id="UP001417504"/>
    </source>
</evidence>
<evidence type="ECO:0000259" key="10">
    <source>
        <dbReference type="PROSITE" id="PS50850"/>
    </source>
</evidence>
<organism evidence="11 12">
    <name type="scientific">Stephania japonica</name>
    <dbReference type="NCBI Taxonomy" id="461633"/>
    <lineage>
        <taxon>Eukaryota</taxon>
        <taxon>Viridiplantae</taxon>
        <taxon>Streptophyta</taxon>
        <taxon>Embryophyta</taxon>
        <taxon>Tracheophyta</taxon>
        <taxon>Spermatophyta</taxon>
        <taxon>Magnoliopsida</taxon>
        <taxon>Ranunculales</taxon>
        <taxon>Menispermaceae</taxon>
        <taxon>Menispermoideae</taxon>
        <taxon>Cissampelideae</taxon>
        <taxon>Stephania</taxon>
    </lineage>
</organism>
<dbReference type="InterPro" id="IPR020846">
    <property type="entry name" value="MFS_dom"/>
</dbReference>
<keyword evidence="8 9" id="KW-0472">Membrane</keyword>
<keyword evidence="5 9" id="KW-0812">Transmembrane</keyword>
<feature type="transmembrane region" description="Helical" evidence="9">
    <location>
        <begin position="287"/>
        <end position="307"/>
    </location>
</feature>
<dbReference type="Gene3D" id="1.20.1250.20">
    <property type="entry name" value="MFS general substrate transporter like domains"/>
    <property type="match status" value="2"/>
</dbReference>
<dbReference type="PANTHER" id="PTHR23500">
    <property type="entry name" value="SOLUTE CARRIER FAMILY 2, FACILITATED GLUCOSE TRANSPORTER"/>
    <property type="match status" value="1"/>
</dbReference>
<reference evidence="11 12" key="1">
    <citation type="submission" date="2024-01" db="EMBL/GenBank/DDBJ databases">
        <title>Genome assemblies of Stephania.</title>
        <authorList>
            <person name="Yang L."/>
        </authorList>
    </citation>
    <scope>NUCLEOTIDE SEQUENCE [LARGE SCALE GENOMIC DNA]</scope>
    <source>
        <strain evidence="11">QJT</strain>
        <tissue evidence="11">Leaf</tissue>
    </source>
</reference>
<dbReference type="InterPro" id="IPR036259">
    <property type="entry name" value="MFS_trans_sf"/>
</dbReference>
<evidence type="ECO:0000256" key="6">
    <source>
        <dbReference type="ARBA" id="ARBA00022847"/>
    </source>
</evidence>
<feature type="domain" description="Major facilitator superfamily (MFS) profile" evidence="10">
    <location>
        <begin position="24"/>
        <end position="372"/>
    </location>
</feature>
<dbReference type="Pfam" id="PF00083">
    <property type="entry name" value="Sugar_tr"/>
    <property type="match status" value="2"/>
</dbReference>
<name>A0AAP0PKM1_9MAGN</name>
<feature type="transmembrane region" description="Helical" evidence="9">
    <location>
        <begin position="20"/>
        <end position="41"/>
    </location>
</feature>
<dbReference type="PANTHER" id="PTHR23500:SF574">
    <property type="entry name" value="SUGAR TRANSPORT PROTEIN 1"/>
    <property type="match status" value="1"/>
</dbReference>
<evidence type="ECO:0000256" key="1">
    <source>
        <dbReference type="ARBA" id="ARBA00004141"/>
    </source>
</evidence>
<protein>
    <recommendedName>
        <fullName evidence="10">Major facilitator superfamily (MFS) profile domain-containing protein</fullName>
    </recommendedName>
</protein>
<dbReference type="InterPro" id="IPR045262">
    <property type="entry name" value="STP/PLT_plant"/>
</dbReference>
<comment type="caution">
    <text evidence="11">The sequence shown here is derived from an EMBL/GenBank/DDBJ whole genome shotgun (WGS) entry which is preliminary data.</text>
</comment>
<keyword evidence="7 9" id="KW-1133">Transmembrane helix</keyword>
<dbReference type="EMBL" id="JBBNAE010000002">
    <property type="protein sequence ID" value="KAK9144970.1"/>
    <property type="molecule type" value="Genomic_DNA"/>
</dbReference>
<evidence type="ECO:0000256" key="2">
    <source>
        <dbReference type="ARBA" id="ARBA00010992"/>
    </source>
</evidence>